<evidence type="ECO:0000259" key="1">
    <source>
        <dbReference type="Pfam" id="PF00582"/>
    </source>
</evidence>
<dbReference type="InterPro" id="IPR006016">
    <property type="entry name" value="UspA"/>
</dbReference>
<feature type="domain" description="UspA" evidence="1">
    <location>
        <begin position="16"/>
        <end position="124"/>
    </location>
</feature>
<comment type="caution">
    <text evidence="2">The sequence shown here is derived from an EMBL/GenBank/DDBJ whole genome shotgun (WGS) entry which is preliminary data.</text>
</comment>
<protein>
    <submittedName>
        <fullName evidence="2">Universal stress protein</fullName>
    </submittedName>
</protein>
<reference evidence="2" key="1">
    <citation type="journal article" date="2020" name="mSystems">
        <title>Genome- and Community-Level Interaction Insights into Carbon Utilization and Element Cycling Functions of Hydrothermarchaeota in Hydrothermal Sediment.</title>
        <authorList>
            <person name="Zhou Z."/>
            <person name="Liu Y."/>
            <person name="Xu W."/>
            <person name="Pan J."/>
            <person name="Luo Z.H."/>
            <person name="Li M."/>
        </authorList>
    </citation>
    <scope>NUCLEOTIDE SEQUENCE [LARGE SCALE GENOMIC DNA]</scope>
    <source>
        <strain evidence="2">SpSt-776</strain>
    </source>
</reference>
<dbReference type="EMBL" id="DTHB01000028">
    <property type="protein sequence ID" value="HGB14322.1"/>
    <property type="molecule type" value="Genomic_DNA"/>
</dbReference>
<evidence type="ECO:0000313" key="2">
    <source>
        <dbReference type="EMBL" id="HGB14322.1"/>
    </source>
</evidence>
<name>A0A7C3SIB8_9BACT</name>
<accession>A0A7C3SIB8</accession>
<sequence>MRELTAGNRFTAMPPKVLVAVDFDTPTPWAWQYAVQLAARLKFPLTFLGVVVPTAGADLGSGDGLYPEELAEGPKRQLQGVVQQCQKEGVGLEIFLTEGSFFQEVKRLVNSAGNFKFLVMGAPRTASLPEMEAFCRAIRELHRHFCGEILLVREQGSVTRLDNLGP</sequence>
<dbReference type="SUPFAM" id="SSF52402">
    <property type="entry name" value="Adenine nucleotide alpha hydrolases-like"/>
    <property type="match status" value="1"/>
</dbReference>
<dbReference type="CDD" id="cd00293">
    <property type="entry name" value="USP-like"/>
    <property type="match status" value="1"/>
</dbReference>
<dbReference type="InterPro" id="IPR014729">
    <property type="entry name" value="Rossmann-like_a/b/a_fold"/>
</dbReference>
<organism evidence="2">
    <name type="scientific">Desulfobacca acetoxidans</name>
    <dbReference type="NCBI Taxonomy" id="60893"/>
    <lineage>
        <taxon>Bacteria</taxon>
        <taxon>Pseudomonadati</taxon>
        <taxon>Thermodesulfobacteriota</taxon>
        <taxon>Desulfobaccia</taxon>
        <taxon>Desulfobaccales</taxon>
        <taxon>Desulfobaccaceae</taxon>
        <taxon>Desulfobacca</taxon>
    </lineage>
</organism>
<gene>
    <name evidence="2" type="ORF">ENV62_03670</name>
</gene>
<dbReference type="Gene3D" id="3.40.50.620">
    <property type="entry name" value="HUPs"/>
    <property type="match status" value="1"/>
</dbReference>
<dbReference type="AlphaFoldDB" id="A0A7C3SIB8"/>
<proteinExistence type="predicted"/>
<dbReference type="Pfam" id="PF00582">
    <property type="entry name" value="Usp"/>
    <property type="match status" value="1"/>
</dbReference>